<dbReference type="RefSeq" id="XP_028867976.1">
    <property type="nucleotide sequence ID" value="XM_029012143.1"/>
</dbReference>
<keyword evidence="3" id="KW-0675">Receptor</keyword>
<dbReference type="EMBL" id="BDSA01000003">
    <property type="protein sequence ID" value="GBE61733.1"/>
    <property type="molecule type" value="Genomic_DNA"/>
</dbReference>
<feature type="region of interest" description="Disordered" evidence="2">
    <location>
        <begin position="1464"/>
        <end position="1506"/>
    </location>
</feature>
<sequence>MAMSLLDAPPPGSEPTGVDVTPPCLAGYRVYKDLKSKKRYDRDFRRRKRNLAVIESRFGDVLRKESKRRPKSPKRLLDEVFNQLGCIRPQLVEYLRRTPEALVTRLQRFFDIPVYLKSDNNDAVVESAFPDLHSIEGAAPAPDTAAEEASCGGTTSVPWPVSDIGKEVLTSFLHTLSQKYEIISSLESQVAELSRENTDLSLKLSNAYSELFQLELDKSSSDQRYLDALTSLTESLYISATRCANLQRLVIKRGKQLSVQERSLFLAENALAHHCSLNNTPCPTFSKTGSQFEYDASSLENPGSTAPNIASFTLNDVDCATSAYDSDRQGSLDDEGINSAGSQAGGKASASSTSFYEFGSDLEYSRQEIPSPNEGELIIAEFDGEKAVSVCPLPDAPSTLPVQTASPEPGAVENDSHDAEADVMRELHLEKRSVDAVTSLPREVREQVSSPAFPPLLGSPALDSISVAGVVRSELANAVLPSPAIAPVSGDSVGQVVHDDAKVRELISDISVLQKKSQSYIRHIRALKRENERLKSRARLPDDLRAELSTGSAGPLDYRMSGDLTSIGSGYYVPSSLGPSRVSPEEDTKVKELKAEISILQKQIQRSQEANEDRQRLQDQLAAEERRNRELYSELSVARRKLVTYHHELEQLVRSYGSGAQVAPDANQSSTVVSQDYDRSSKLGSTLSELKSVLLTLNSRVHSYESDNDVLRSELEHLRTKLSAVHDEVDHLRNQNQALAADTREAGCLAFDRLLHCLTDALGNMTRTSLEELETAPSEHGTTTSSQLGSDDLTAERITILEFENKLYTDKLSSLLDIVHQSSLERFQMHTTIARLNSDLHSSHQQLLKFSNQSSVLLQTSNDLDALRAKCTTYDDQVNRLKQMNTDLSDLNNRLGDDLHTLEEKSVSANNEVSALREEVRQLQSLLVGDTQAAHDSIRDRVSIIRLEGRCKFLDESLNNGRVELESLRSKNSDLVKSVMELRYALEQERASNAEYLKQVNAMSEAEGRLRNQLDRQETQIEGLRASVSSLTESLQQNAADMRAASERLLEKERTQSALSSTIDSLGSSLNSLLSSVRDAKPIALAPADMGPIDLSSIPNFNLTVYYGVLDTIQKSTMDNHEITDIAATAKDVSLARDKVCNILKCNYLLSALAAGLCRQMQEFSASMITAARSQDSSISPLVKCLGDSVNLELLRADFANRMSKAHAHAKELKSVIRQLYKNNPADVINRLKDHYEDALGKCQVKVEQLSSVIKSKEEDQLKLKQENSKLMSDCSSAAQALNEFDKRLEGQTQERSSLCAFALSMLPPAAQAECEQDNLRGILAAVRNVITKLTPYREKYKKLLENPPEPKVVTVTVPAPQQQPKAATVPVATDPAEQRAARPPAYVTDDGHGAGNYIQSSVNHGPGHHNPLRDHDVRRAIPNDAPLRLERALKDVDANVRYYVKNIKSTLRDYVRNLATQNDASETEYESPRTRSVGRSDVTVGNIGDFSDTESESSEVMLSDKPAPEDIVRNHARQFESICDLLDQARDVQSQVMERPPRLVYVDTPKQAPICPPSGSASDMAVMHHFHHLCAALKEYVAGRPMALSIDDVFYQMELVMLDQGDRDRRRAKWDHCVGNMVSVVIDVLRSISIDRKESVEGLRRRCSVASAALEEAQALCRLREEELHRRTTELSEACSRLEAMERHCRNVELELQKLSSEVPRVNERDLRALESSLAHREDDVRRLSKEVSKLHSVVFDLEEVNELLSQQLSRAKSDSERLGATVDKQQREISSLNSELALLEYV</sequence>
<comment type="caution">
    <text evidence="3">The sequence shown here is derived from an EMBL/GenBank/DDBJ whole genome shotgun (WGS) entry which is preliminary data.</text>
</comment>
<evidence type="ECO:0000313" key="4">
    <source>
        <dbReference type="Proteomes" id="UP000236319"/>
    </source>
</evidence>
<accession>A0A2H6KFF8</accession>
<feature type="coiled-coil region" evidence="1">
    <location>
        <begin position="864"/>
        <end position="926"/>
    </location>
</feature>
<feature type="compositionally biased region" description="Low complexity" evidence="2">
    <location>
        <begin position="339"/>
        <end position="350"/>
    </location>
</feature>
<feature type="coiled-coil region" evidence="1">
    <location>
        <begin position="176"/>
        <end position="210"/>
    </location>
</feature>
<feature type="region of interest" description="Disordered" evidence="2">
    <location>
        <begin position="1"/>
        <end position="20"/>
    </location>
</feature>
<proteinExistence type="predicted"/>
<organism evidence="3 4">
    <name type="scientific">Babesia ovata</name>
    <dbReference type="NCBI Taxonomy" id="189622"/>
    <lineage>
        <taxon>Eukaryota</taxon>
        <taxon>Sar</taxon>
        <taxon>Alveolata</taxon>
        <taxon>Apicomplexa</taxon>
        <taxon>Aconoidasida</taxon>
        <taxon>Piroplasmida</taxon>
        <taxon>Babesiidae</taxon>
        <taxon>Babesia</taxon>
    </lineage>
</organism>
<evidence type="ECO:0000313" key="3">
    <source>
        <dbReference type="EMBL" id="GBE61733.1"/>
    </source>
</evidence>
<gene>
    <name evidence="3" type="ORF">BOVATA_032260</name>
</gene>
<feature type="region of interest" description="Disordered" evidence="2">
    <location>
        <begin position="325"/>
        <end position="350"/>
    </location>
</feature>
<reference evidence="3 4" key="1">
    <citation type="journal article" date="2017" name="BMC Genomics">
        <title>Whole-genome assembly of Babesia ovata and comparative genomics between closely related pathogens.</title>
        <authorList>
            <person name="Yamagishi J."/>
            <person name="Asada M."/>
            <person name="Hakimi H."/>
            <person name="Tanaka T.Q."/>
            <person name="Sugimoto C."/>
            <person name="Kawazu S."/>
        </authorList>
    </citation>
    <scope>NUCLEOTIDE SEQUENCE [LARGE SCALE GENOMIC DNA]</scope>
    <source>
        <strain evidence="3 4">Miyake</strain>
    </source>
</reference>
<feature type="coiled-coil region" evidence="1">
    <location>
        <begin position="701"/>
        <end position="742"/>
    </location>
</feature>
<dbReference type="PANTHER" id="PTHR45615">
    <property type="entry name" value="MYOSIN HEAVY CHAIN, NON-MUSCLE"/>
    <property type="match status" value="1"/>
</dbReference>
<dbReference type="PANTHER" id="PTHR45615:SF80">
    <property type="entry name" value="GRIP DOMAIN-CONTAINING PROTEIN"/>
    <property type="match status" value="1"/>
</dbReference>
<keyword evidence="4" id="KW-1185">Reference proteome</keyword>
<protein>
    <submittedName>
        <fullName evidence="3">Thyroid receptor-interacting 11, putative</fullName>
    </submittedName>
</protein>
<dbReference type="OrthoDB" id="365961at2759"/>
<dbReference type="VEuPathDB" id="PiroplasmaDB:BOVATA_032260"/>
<evidence type="ECO:0000256" key="1">
    <source>
        <dbReference type="SAM" id="Coils"/>
    </source>
</evidence>
<feature type="coiled-coil region" evidence="1">
    <location>
        <begin position="1641"/>
        <end position="1732"/>
    </location>
</feature>
<feature type="coiled-coil region" evidence="1">
    <location>
        <begin position="1761"/>
        <end position="1788"/>
    </location>
</feature>
<dbReference type="GeneID" id="39875503"/>
<name>A0A2H6KFF8_9APIC</name>
<feature type="coiled-coil region" evidence="1">
    <location>
        <begin position="1007"/>
        <end position="1052"/>
    </location>
</feature>
<dbReference type="Proteomes" id="UP000236319">
    <property type="component" value="Unassembled WGS sequence"/>
</dbReference>
<evidence type="ECO:0000256" key="2">
    <source>
        <dbReference type="SAM" id="MobiDB-lite"/>
    </source>
</evidence>
<keyword evidence="1" id="KW-0175">Coiled coil</keyword>
<feature type="coiled-coil region" evidence="1">
    <location>
        <begin position="590"/>
        <end position="641"/>
    </location>
</feature>